<keyword evidence="1" id="KW-1133">Transmembrane helix</keyword>
<evidence type="ECO:0000256" key="1">
    <source>
        <dbReference type="SAM" id="Phobius"/>
    </source>
</evidence>
<reference evidence="3" key="1">
    <citation type="journal article" date="2019" name="Int. J. Syst. Evol. Microbiol.">
        <title>The Global Catalogue of Microorganisms (GCM) 10K type strain sequencing project: providing services to taxonomists for standard genome sequencing and annotation.</title>
        <authorList>
            <consortium name="The Broad Institute Genomics Platform"/>
            <consortium name="The Broad Institute Genome Sequencing Center for Infectious Disease"/>
            <person name="Wu L."/>
            <person name="Ma J."/>
        </authorList>
    </citation>
    <scope>NUCLEOTIDE SEQUENCE [LARGE SCALE GENOMIC DNA]</scope>
    <source>
        <strain evidence="3">CCM 7526</strain>
    </source>
</reference>
<feature type="transmembrane region" description="Helical" evidence="1">
    <location>
        <begin position="378"/>
        <end position="400"/>
    </location>
</feature>
<dbReference type="Proteomes" id="UP001597183">
    <property type="component" value="Unassembled WGS sequence"/>
</dbReference>
<organism evidence="2 3">
    <name type="scientific">Actinoplanes sichuanensis</name>
    <dbReference type="NCBI Taxonomy" id="512349"/>
    <lineage>
        <taxon>Bacteria</taxon>
        <taxon>Bacillati</taxon>
        <taxon>Actinomycetota</taxon>
        <taxon>Actinomycetes</taxon>
        <taxon>Micromonosporales</taxon>
        <taxon>Micromonosporaceae</taxon>
        <taxon>Actinoplanes</taxon>
    </lineage>
</organism>
<accession>A0ABW4A653</accession>
<feature type="transmembrane region" description="Helical" evidence="1">
    <location>
        <begin position="432"/>
        <end position="450"/>
    </location>
</feature>
<evidence type="ECO:0000313" key="3">
    <source>
        <dbReference type="Proteomes" id="UP001597183"/>
    </source>
</evidence>
<gene>
    <name evidence="2" type="ORF">ACFQ5G_12695</name>
</gene>
<keyword evidence="1" id="KW-0472">Membrane</keyword>
<dbReference type="RefSeq" id="WP_317786513.1">
    <property type="nucleotide sequence ID" value="NZ_AP028461.1"/>
</dbReference>
<sequence length="978" mass="100516">MAVLRTAYVKVKPDTDGFDGELTRRLRRIDARKAGQSLGQTLGSGMAKGFSAQGTAFAKTVAASAGRLTLLTASASSAAPAVANLGAALAPAAGALVALPAALGAVKVASGVFKVAVMGVGEAVQAGLSGTAEQAKKALEELPPAARTFARSIIDLKPQLEGLRAAVSGRFFAPLQNDVTPLAEKYLPLLKTQMGDVAAQLGGLGNKFARAAGQARVFNAVKALFAGTSGALAQLRGAVTPVTNAFADLIAATAPMLPRIADGLADAATKASTFVSAAAKSGRIKEVFNNAITTIKDLGAILGNVGGIIKTVFSASGVDGGGLLTNLRELTGQVEAFLKAGEGNTALTSIFSTLSTLGQSMRTALGAVLPAIAQSVSVLAPAISGLAPAFAGLVAAVAPLLPYFTQIAATALTALIPAVSALSGWLTENRDVLKGVVITLGVAYGAIQLYTAGVKIHAAATAISATVQKLWNSTFVLRLRVLALDAAAMARSTAATVAGTIAQTASRVATIAGTAVTWLAAAATTALGVAWRFLTGPIGLAITAITLITGAIIYLWKNNETFRTVVLRVWAAIKSAISAVGAWFTGTLWPSLQRAYSQLASGFVWMRDKVVGAFRAVRDGIQNAYGFIRDKVFAPLRDFITKTIPDAFRSGTAAIGKIWDGLQELAKKPVRFVVEQVINGGIIGAFNQVSGFFGGPKVSPISLPRGFGDGHGHAGPAKKRTGDGFGDIADFVSGPANWVKGKVGGLIGRIGDHPFARMLKGMAGKLVGSLVDKAKGLLGASEYGGQSSGVGGLQAGISGVLGALRGAFGSVPLISGLRPGATTLSGNTSYHASGRAIDIAPIRGWAEFIHGVFGPRLRELITPWQDLNLLNGRPHTFRGAVWNQHNFAGGNAHIHAALDDGGFRTLRPGYNVIPNWTGMPEPIAGPNAMAALAGGNTYQITINVPPTAHPAEVGKAVVGVIQAYEQTNGKRWRQEKKP</sequence>
<proteinExistence type="predicted"/>
<feature type="transmembrane region" description="Helical" evidence="1">
    <location>
        <begin position="407"/>
        <end position="426"/>
    </location>
</feature>
<feature type="transmembrane region" description="Helical" evidence="1">
    <location>
        <begin position="568"/>
        <end position="589"/>
    </location>
</feature>
<protein>
    <recommendedName>
        <fullName evidence="4">Phage-related protein</fullName>
    </recommendedName>
</protein>
<evidence type="ECO:0000313" key="2">
    <source>
        <dbReference type="EMBL" id="MFD1366205.1"/>
    </source>
</evidence>
<evidence type="ECO:0008006" key="4">
    <source>
        <dbReference type="Google" id="ProtNLM"/>
    </source>
</evidence>
<feature type="transmembrane region" description="Helical" evidence="1">
    <location>
        <begin position="508"/>
        <end position="531"/>
    </location>
</feature>
<comment type="caution">
    <text evidence="2">The sequence shown here is derived from an EMBL/GenBank/DDBJ whole genome shotgun (WGS) entry which is preliminary data.</text>
</comment>
<keyword evidence="3" id="KW-1185">Reference proteome</keyword>
<name>A0ABW4A653_9ACTN</name>
<feature type="transmembrane region" description="Helical" evidence="1">
    <location>
        <begin position="537"/>
        <end position="556"/>
    </location>
</feature>
<keyword evidence="1" id="KW-0812">Transmembrane</keyword>
<dbReference type="EMBL" id="JBHTMK010000016">
    <property type="protein sequence ID" value="MFD1366205.1"/>
    <property type="molecule type" value="Genomic_DNA"/>
</dbReference>